<evidence type="ECO:0000313" key="2">
    <source>
        <dbReference type="Proteomes" id="UP000054770"/>
    </source>
</evidence>
<reference evidence="1" key="1">
    <citation type="submission" date="2016-01" db="EMBL/GenBank/DDBJ databases">
        <authorList>
            <person name="Peeters C."/>
        </authorList>
    </citation>
    <scope>NUCLEOTIDE SEQUENCE [LARGE SCALE GENOMIC DNA]</scope>
    <source>
        <strain evidence="1">LMG 22940</strain>
    </source>
</reference>
<keyword evidence="2" id="KW-1185">Reference proteome</keyword>
<dbReference type="RefSeq" id="WP_087649581.1">
    <property type="nucleotide sequence ID" value="NZ_FCON02000198.1"/>
</dbReference>
<gene>
    <name evidence="1" type="ORF">AWB68_07780</name>
</gene>
<accession>A0A158KYA3</accession>
<dbReference type="AlphaFoldDB" id="A0A158KYA3"/>
<dbReference type="Proteomes" id="UP000054770">
    <property type="component" value="Unassembled WGS sequence"/>
</dbReference>
<sequence length="59" mass="6630">MKKDDLAIERVKKIVEQAENLRMKSAAVPLSDLKTILMFCDLAKVPPHSEMPPKLAPSR</sequence>
<comment type="caution">
    <text evidence="1">The sequence shown here is derived from an EMBL/GenBank/DDBJ whole genome shotgun (WGS) entry which is preliminary data.</text>
</comment>
<proteinExistence type="predicted"/>
<dbReference type="OrthoDB" id="9134046at2"/>
<protein>
    <submittedName>
        <fullName evidence="1">Uncharacterized protein</fullName>
    </submittedName>
</protein>
<evidence type="ECO:0000313" key="1">
    <source>
        <dbReference type="EMBL" id="SAL85719.1"/>
    </source>
</evidence>
<dbReference type="EMBL" id="FCON02000198">
    <property type="protein sequence ID" value="SAL85719.1"/>
    <property type="molecule type" value="Genomic_DNA"/>
</dbReference>
<name>A0A158KYA3_9BURK</name>
<organism evidence="1 2">
    <name type="scientific">Caballeronia choica</name>
    <dbReference type="NCBI Taxonomy" id="326476"/>
    <lineage>
        <taxon>Bacteria</taxon>
        <taxon>Pseudomonadati</taxon>
        <taxon>Pseudomonadota</taxon>
        <taxon>Betaproteobacteria</taxon>
        <taxon>Burkholderiales</taxon>
        <taxon>Burkholderiaceae</taxon>
        <taxon>Caballeronia</taxon>
    </lineage>
</organism>